<dbReference type="AlphaFoldDB" id="A0A0M4MXL1"/>
<proteinExistence type="predicted"/>
<accession>A0A0M4MXL1</accession>
<dbReference type="EMBL" id="CP012603">
    <property type="protein sequence ID" value="ALE41420.1"/>
    <property type="molecule type" value="Genomic_DNA"/>
</dbReference>
<sequence>MFSDKDVSKQRTDVLRLLVLVKRNGFLGGKHEKGIVNHIL</sequence>
<evidence type="ECO:0008006" key="3">
    <source>
        <dbReference type="Google" id="ProtNLM"/>
    </source>
</evidence>
<name>A0A0M4MXL1_LEPIR</name>
<dbReference type="Proteomes" id="UP000056502">
    <property type="component" value="Chromosome I"/>
</dbReference>
<dbReference type="PATRIC" id="fig|1279460.3.peg.4388"/>
<gene>
    <name evidence="1" type="ORF">G436_4286</name>
</gene>
<evidence type="ECO:0000313" key="1">
    <source>
        <dbReference type="EMBL" id="ALE41420.1"/>
    </source>
</evidence>
<protein>
    <recommendedName>
        <fullName evidence="3">Mobile element protein</fullName>
    </recommendedName>
</protein>
<reference evidence="1 2" key="1">
    <citation type="journal article" date="2015" name="Genome Announc.">
        <title>Whole-Genome Sequence of Leptospira interrogans Serovar Hardjo Subtype Hardjoprajitno Strain Norma, Isolated from Cattle in a Leptospirosis Outbreak in Brazil.</title>
        <authorList>
            <person name="Cosate M.R."/>
            <person name="Soares S.C."/>
            <person name="Mendes T.A."/>
            <person name="Raittz R.T."/>
            <person name="Moreira E.C."/>
            <person name="Leite R."/>
            <person name="Fernandes G.R."/>
            <person name="Haddad J.P."/>
            <person name="Ortega J.M."/>
        </authorList>
    </citation>
    <scope>NUCLEOTIDE SEQUENCE [LARGE SCALE GENOMIC DNA]</scope>
    <source>
        <strain evidence="1 2">Norma</strain>
    </source>
</reference>
<organism evidence="1">
    <name type="scientific">Leptospira interrogans serovar Hardjo str. Norma</name>
    <dbReference type="NCBI Taxonomy" id="1279460"/>
    <lineage>
        <taxon>Bacteria</taxon>
        <taxon>Pseudomonadati</taxon>
        <taxon>Spirochaetota</taxon>
        <taxon>Spirochaetia</taxon>
        <taxon>Leptospirales</taxon>
        <taxon>Leptospiraceae</taxon>
        <taxon>Leptospira</taxon>
    </lineage>
</organism>
<evidence type="ECO:0000313" key="2">
    <source>
        <dbReference type="Proteomes" id="UP000056502"/>
    </source>
</evidence>